<feature type="transmembrane region" description="Helical" evidence="13">
    <location>
        <begin position="126"/>
        <end position="144"/>
    </location>
</feature>
<evidence type="ECO:0000256" key="9">
    <source>
        <dbReference type="ARBA" id="ARBA00023209"/>
    </source>
</evidence>
<dbReference type="HOGENOM" id="CLU_051314_2_2_3"/>
<dbReference type="InterPro" id="IPR050324">
    <property type="entry name" value="CDP-alcohol_PTase-I"/>
</dbReference>
<dbReference type="PATRIC" id="fig|713887.8.peg.262"/>
<evidence type="ECO:0000256" key="7">
    <source>
        <dbReference type="ARBA" id="ARBA00023098"/>
    </source>
</evidence>
<dbReference type="EMBL" id="CP001842">
    <property type="protein sequence ID" value="ADB95024.1"/>
    <property type="molecule type" value="Genomic_DNA"/>
</dbReference>
<gene>
    <name evidence="14" type="ordered locus">UCYN_02790</name>
</gene>
<dbReference type="GO" id="GO:0008444">
    <property type="term" value="F:CDP-diacylglycerol-glycerol-3-phosphate 3-phosphatidyltransferase activity"/>
    <property type="evidence" value="ECO:0007669"/>
    <property type="project" value="UniProtKB-UniRule"/>
</dbReference>
<comment type="similarity">
    <text evidence="2 12">Belongs to the CDP-alcohol phosphatidyltransferase class-I family.</text>
</comment>
<dbReference type="InterPro" id="IPR048254">
    <property type="entry name" value="CDP_ALCOHOL_P_TRANSF_CS"/>
</dbReference>
<dbReference type="PIRSF" id="PIRSF000847">
    <property type="entry name" value="Phos_ph_gly_syn"/>
    <property type="match status" value="1"/>
</dbReference>
<dbReference type="GO" id="GO:0046474">
    <property type="term" value="P:glycerophospholipid biosynthetic process"/>
    <property type="evidence" value="ECO:0007669"/>
    <property type="project" value="TreeGrafter"/>
</dbReference>
<dbReference type="PANTHER" id="PTHR14269">
    <property type="entry name" value="CDP-DIACYLGLYCEROL--GLYCEROL-3-PHOSPHATE 3-PHOSPHATIDYLTRANSFERASE-RELATED"/>
    <property type="match status" value="1"/>
</dbReference>
<name>D3ENH4_ATETH</name>
<keyword evidence="8 13" id="KW-0472">Membrane</keyword>
<dbReference type="EC" id="2.7.8.5" evidence="11"/>
<evidence type="ECO:0000256" key="11">
    <source>
        <dbReference type="NCBIfam" id="TIGR00560"/>
    </source>
</evidence>
<keyword evidence="15" id="KW-1185">Reference proteome</keyword>
<dbReference type="PROSITE" id="PS00379">
    <property type="entry name" value="CDP_ALCOHOL_P_TRANSF"/>
    <property type="match status" value="1"/>
</dbReference>
<evidence type="ECO:0000313" key="14">
    <source>
        <dbReference type="EMBL" id="ADB95024.1"/>
    </source>
</evidence>
<evidence type="ECO:0000256" key="8">
    <source>
        <dbReference type="ARBA" id="ARBA00023136"/>
    </source>
</evidence>
<dbReference type="Pfam" id="PF01066">
    <property type="entry name" value="CDP-OH_P_transf"/>
    <property type="match status" value="1"/>
</dbReference>
<evidence type="ECO:0000256" key="5">
    <source>
        <dbReference type="ARBA" id="ARBA00022692"/>
    </source>
</evidence>
<feature type="transmembrane region" description="Helical" evidence="13">
    <location>
        <begin position="6"/>
        <end position="24"/>
    </location>
</feature>
<keyword evidence="3" id="KW-0444">Lipid biosynthesis</keyword>
<dbReference type="InterPro" id="IPR043130">
    <property type="entry name" value="CDP-OH_PTrfase_TM_dom"/>
</dbReference>
<feature type="transmembrane region" description="Helical" evidence="13">
    <location>
        <begin position="71"/>
        <end position="96"/>
    </location>
</feature>
<evidence type="ECO:0000256" key="12">
    <source>
        <dbReference type="RuleBase" id="RU003750"/>
    </source>
</evidence>
<keyword evidence="6 13" id="KW-1133">Transmembrane helix</keyword>
<evidence type="ECO:0000256" key="13">
    <source>
        <dbReference type="SAM" id="Phobius"/>
    </source>
</evidence>
<evidence type="ECO:0000256" key="3">
    <source>
        <dbReference type="ARBA" id="ARBA00022516"/>
    </source>
</evidence>
<dbReference type="Gene3D" id="1.20.120.1760">
    <property type="match status" value="1"/>
</dbReference>
<dbReference type="PANTHER" id="PTHR14269:SF62">
    <property type="entry name" value="CDP-DIACYLGLYCEROL--GLYCEROL-3-PHOSPHATE 3-PHOSPHATIDYLTRANSFERASE 1, CHLOROPLASTIC"/>
    <property type="match status" value="1"/>
</dbReference>
<accession>D3ENH4</accession>
<reference evidence="14 15" key="1">
    <citation type="journal article" date="2010" name="Nature">
        <title>Metabolic streamlining in an open-ocean nitrogen-fixing cyanobacterium.</title>
        <authorList>
            <person name="Tripp H.J."/>
            <person name="Bench S.R."/>
            <person name="Turk K.A."/>
            <person name="Foster R.A."/>
            <person name="Desany B.A."/>
            <person name="Niazi F."/>
            <person name="Affourtit J.P."/>
            <person name="Zehr J.P."/>
        </authorList>
    </citation>
    <scope>NUCLEOTIDE SEQUENCE [LARGE SCALE GENOMIC DNA]</scope>
    <source>
        <strain evidence="15">ALOHA</strain>
    </source>
</reference>
<dbReference type="STRING" id="1453429.UCYN_02790"/>
<feature type="transmembrane region" description="Helical" evidence="13">
    <location>
        <begin position="150"/>
        <end position="169"/>
    </location>
</feature>
<dbReference type="InterPro" id="IPR004570">
    <property type="entry name" value="Phosphatidylglycerol_P_synth"/>
</dbReference>
<keyword evidence="5 13" id="KW-0812">Transmembrane</keyword>
<protein>
    <recommendedName>
        <fullName evidence="11">CDP-diacylglycerol--glycerol-3-phosphate 3-phosphatidyltransferase</fullName>
        <ecNumber evidence="11">2.7.8.5</ecNumber>
    </recommendedName>
</protein>
<keyword evidence="7" id="KW-0443">Lipid metabolism</keyword>
<dbReference type="Proteomes" id="UP000001405">
    <property type="component" value="Chromosome"/>
</dbReference>
<evidence type="ECO:0000256" key="10">
    <source>
        <dbReference type="ARBA" id="ARBA00023264"/>
    </source>
</evidence>
<dbReference type="AlphaFoldDB" id="D3ENH4"/>
<evidence type="ECO:0000256" key="4">
    <source>
        <dbReference type="ARBA" id="ARBA00022679"/>
    </source>
</evidence>
<proteinExistence type="inferred from homology"/>
<evidence type="ECO:0000256" key="6">
    <source>
        <dbReference type="ARBA" id="ARBA00022989"/>
    </source>
</evidence>
<keyword evidence="9" id="KW-0594">Phospholipid biosynthesis</keyword>
<keyword evidence="10" id="KW-1208">Phospholipid metabolism</keyword>
<sequence>MNIPNWITISRLLGVFFLFYFLITPLFFSRWLSLIVFLTIASTDWLDGYLARKMNQVTDLGKFLDPLVDKIFIILTLLGLVIIKQISIWGIILIIIREVGITCYRINSIKNKKGPKEAKIWGKAKTVSQIIAIAFLIAPLSQSWDEFTNILFWISVALTLISGLIYIILDIKVKTNKI</sequence>
<dbReference type="InterPro" id="IPR000462">
    <property type="entry name" value="CDP-OH_P_trans"/>
</dbReference>
<comment type="subcellular location">
    <subcellularLocation>
        <location evidence="1">Membrane</location>
        <topology evidence="1">Multi-pass membrane protein</topology>
    </subcellularLocation>
</comment>
<dbReference type="NCBIfam" id="TIGR00560">
    <property type="entry name" value="pgsA"/>
    <property type="match status" value="1"/>
</dbReference>
<organism evidence="15">
    <name type="scientific">Atelocyanobacterium thalassa (isolate ALOHA)</name>
    <dbReference type="NCBI Taxonomy" id="1453429"/>
    <lineage>
        <taxon>Bacteria</taxon>
        <taxon>Bacillati</taxon>
        <taxon>Cyanobacteriota</taxon>
        <taxon>Cyanophyceae</taxon>
        <taxon>Oscillatoriophycideae</taxon>
        <taxon>Chroococcales</taxon>
        <taxon>Aphanothecaceae</taxon>
        <taxon>Candidatus Atelocyanobacterium</taxon>
        <taxon>Candidatus Atelocyanobacterium thalassae</taxon>
    </lineage>
</organism>
<dbReference type="GO" id="GO:0016020">
    <property type="term" value="C:membrane"/>
    <property type="evidence" value="ECO:0007669"/>
    <property type="project" value="UniProtKB-SubCell"/>
</dbReference>
<dbReference type="KEGG" id="cyu:UCYN_02790"/>
<evidence type="ECO:0000313" key="15">
    <source>
        <dbReference type="Proteomes" id="UP000001405"/>
    </source>
</evidence>
<dbReference type="OrthoDB" id="9796672at2"/>
<evidence type="ECO:0000256" key="2">
    <source>
        <dbReference type="ARBA" id="ARBA00010441"/>
    </source>
</evidence>
<dbReference type="RefSeq" id="WP_012953689.1">
    <property type="nucleotide sequence ID" value="NC_013771.1"/>
</dbReference>
<evidence type="ECO:0000256" key="1">
    <source>
        <dbReference type="ARBA" id="ARBA00004141"/>
    </source>
</evidence>
<keyword evidence="4 12" id="KW-0808">Transferase</keyword>